<dbReference type="InterPro" id="IPR011009">
    <property type="entry name" value="Kinase-like_dom_sf"/>
</dbReference>
<dbReference type="Proteomes" id="UP001190700">
    <property type="component" value="Unassembled WGS sequence"/>
</dbReference>
<proteinExistence type="predicted"/>
<sequence length="326" mass="35131">MLGAGKVCQGWFARSSLESALVSEMSALVCSLGCQHLGCAGCQVCDFGLSRLQGDAAGATYTPGVVSMCSGWAFGRFTPLSLSVRYAKARHGPALLSQGFILRCGGVLPLLRYRAPELLIGTETYGPEVDIWAAGCLLVELCTRQPLFPGKSEVDQLKLIFSMLRVPKDDNAADLISLMEAKGGKPPAEPTAEERKFLRQVVPENGYDPRDVHGASRFNTTALSETGFQLLSEMLCLSPSKRITAVEALEHPWFKEKPAPELLPSDLLTRLASEHQEGAKAQATLDAAKKSAAKQSEALLAAQRMAAMLSSQSYAHMAFPTIPRFI</sequence>
<reference evidence="4 5" key="1">
    <citation type="journal article" date="2015" name="Genome Biol. Evol.">
        <title>Comparative Genomics of a Bacterivorous Green Alga Reveals Evolutionary Causalities and Consequences of Phago-Mixotrophic Mode of Nutrition.</title>
        <authorList>
            <person name="Burns J.A."/>
            <person name="Paasch A."/>
            <person name="Narechania A."/>
            <person name="Kim E."/>
        </authorList>
    </citation>
    <scope>NUCLEOTIDE SEQUENCE [LARGE SCALE GENOMIC DNA]</scope>
    <source>
        <strain evidence="4 5">PLY_AMNH</strain>
    </source>
</reference>
<evidence type="ECO:0000313" key="4">
    <source>
        <dbReference type="EMBL" id="KAK3259421.1"/>
    </source>
</evidence>
<evidence type="ECO:0000256" key="1">
    <source>
        <dbReference type="ARBA" id="ARBA00022741"/>
    </source>
</evidence>
<keyword evidence="2" id="KW-0067">ATP-binding</keyword>
<dbReference type="GO" id="GO:0005524">
    <property type="term" value="F:ATP binding"/>
    <property type="evidence" value="ECO:0007669"/>
    <property type="project" value="UniProtKB-KW"/>
</dbReference>
<name>A0AAE0FGJ4_9CHLO</name>
<dbReference type="Gene3D" id="1.10.510.10">
    <property type="entry name" value="Transferase(Phosphotransferase) domain 1"/>
    <property type="match status" value="1"/>
</dbReference>
<evidence type="ECO:0000313" key="5">
    <source>
        <dbReference type="Proteomes" id="UP001190700"/>
    </source>
</evidence>
<organism evidence="4 5">
    <name type="scientific">Cymbomonas tetramitiformis</name>
    <dbReference type="NCBI Taxonomy" id="36881"/>
    <lineage>
        <taxon>Eukaryota</taxon>
        <taxon>Viridiplantae</taxon>
        <taxon>Chlorophyta</taxon>
        <taxon>Pyramimonadophyceae</taxon>
        <taxon>Pyramimonadales</taxon>
        <taxon>Pyramimonadaceae</taxon>
        <taxon>Cymbomonas</taxon>
    </lineage>
</organism>
<keyword evidence="5" id="KW-1185">Reference proteome</keyword>
<dbReference type="PANTHER" id="PTHR24055">
    <property type="entry name" value="MITOGEN-ACTIVATED PROTEIN KINASE"/>
    <property type="match status" value="1"/>
</dbReference>
<protein>
    <recommendedName>
        <fullName evidence="3">Protein kinase domain-containing protein</fullName>
    </recommendedName>
</protein>
<feature type="domain" description="Protein kinase" evidence="3">
    <location>
        <begin position="1"/>
        <end position="254"/>
    </location>
</feature>
<evidence type="ECO:0000256" key="2">
    <source>
        <dbReference type="ARBA" id="ARBA00022840"/>
    </source>
</evidence>
<dbReference type="GO" id="GO:0004672">
    <property type="term" value="F:protein kinase activity"/>
    <property type="evidence" value="ECO:0007669"/>
    <property type="project" value="InterPro"/>
</dbReference>
<dbReference type="PROSITE" id="PS50011">
    <property type="entry name" value="PROTEIN_KINASE_DOM"/>
    <property type="match status" value="1"/>
</dbReference>
<dbReference type="InterPro" id="IPR050117">
    <property type="entry name" value="MAPK"/>
</dbReference>
<comment type="caution">
    <text evidence="4">The sequence shown here is derived from an EMBL/GenBank/DDBJ whole genome shotgun (WGS) entry which is preliminary data.</text>
</comment>
<evidence type="ECO:0000259" key="3">
    <source>
        <dbReference type="PROSITE" id="PS50011"/>
    </source>
</evidence>
<accession>A0AAE0FGJ4</accession>
<dbReference type="AlphaFoldDB" id="A0AAE0FGJ4"/>
<dbReference type="SUPFAM" id="SSF56112">
    <property type="entry name" value="Protein kinase-like (PK-like)"/>
    <property type="match status" value="1"/>
</dbReference>
<gene>
    <name evidence="4" type="ORF">CYMTET_31584</name>
</gene>
<dbReference type="InterPro" id="IPR000719">
    <property type="entry name" value="Prot_kinase_dom"/>
</dbReference>
<keyword evidence="1" id="KW-0547">Nucleotide-binding</keyword>
<dbReference type="EMBL" id="LGRX02018757">
    <property type="protein sequence ID" value="KAK3259421.1"/>
    <property type="molecule type" value="Genomic_DNA"/>
</dbReference>
<dbReference type="SMART" id="SM00220">
    <property type="entry name" value="S_TKc"/>
    <property type="match status" value="1"/>
</dbReference>
<dbReference type="Pfam" id="PF00069">
    <property type="entry name" value="Pkinase"/>
    <property type="match status" value="1"/>
</dbReference>